<dbReference type="Proteomes" id="UP000265631">
    <property type="component" value="Unassembled WGS sequence"/>
</dbReference>
<dbReference type="EMBL" id="PXXK01000700">
    <property type="protein sequence ID" value="RFN42714.1"/>
    <property type="molecule type" value="Genomic_DNA"/>
</dbReference>
<evidence type="ECO:0000256" key="7">
    <source>
        <dbReference type="SAM" id="Phobius"/>
    </source>
</evidence>
<protein>
    <submittedName>
        <fullName evidence="9">Aat family amino acid transporter</fullName>
    </submittedName>
</protein>
<comment type="subcellular location">
    <subcellularLocation>
        <location evidence="1">Membrane</location>
        <topology evidence="1">Multi-pass membrane protein</topology>
    </subcellularLocation>
</comment>
<evidence type="ECO:0000256" key="1">
    <source>
        <dbReference type="ARBA" id="ARBA00004141"/>
    </source>
</evidence>
<feature type="transmembrane region" description="Helical" evidence="7">
    <location>
        <begin position="398"/>
        <end position="426"/>
    </location>
</feature>
<keyword evidence="5 7" id="KW-1133">Transmembrane helix</keyword>
<dbReference type="AlphaFoldDB" id="A0A395M597"/>
<feature type="transmembrane region" description="Helical" evidence="7">
    <location>
        <begin position="280"/>
        <end position="305"/>
    </location>
</feature>
<feature type="transmembrane region" description="Helical" evidence="7">
    <location>
        <begin position="87"/>
        <end position="106"/>
    </location>
</feature>
<dbReference type="InterPro" id="IPR050524">
    <property type="entry name" value="APC_YAT"/>
</dbReference>
<evidence type="ECO:0000256" key="5">
    <source>
        <dbReference type="ARBA" id="ARBA00022989"/>
    </source>
</evidence>
<dbReference type="InterPro" id="IPR004841">
    <property type="entry name" value="AA-permease/SLC12A_dom"/>
</dbReference>
<feature type="transmembrane region" description="Helical" evidence="7">
    <location>
        <begin position="182"/>
        <end position="204"/>
    </location>
</feature>
<dbReference type="GO" id="GO:0016020">
    <property type="term" value="C:membrane"/>
    <property type="evidence" value="ECO:0007669"/>
    <property type="project" value="UniProtKB-SubCell"/>
</dbReference>
<sequence length="615" mass="67459">MKDDDARIEMGANTHWIDGFRRAEPRPGYLPTDAPERFYDIRAANAKTANTALARELKGRHLQMIAFGGAIDPSWGFAMGWNYCLQWLFVLPLEIIAGAFTIGYWNEAISKSVFVAIFLLVIVVINLFGVKTYGEAEFIFSLIKITAIVGFILLAIVINIGGEPEGHYIGGQYWRNPGAFKNGFKGFCSVLVTSAFSFTGTELIGLAAAETANPRKSLPTAIKQVFWRIMIFYLVALLLVGLLVPSDDGRLVGGDNVADATASPFVIAIEKAGTSLLPGIMNAIILIAVVSVGNSAVFGSSRTLAALAEQSHAPQVFAYVDRQGRPLMAILFASCIGFLAFLADVDSHDAIFNWLLSISALSTLFTWGSICLCHIRFRSAWQYQNKQEVEQLPFTSHVGVTGSWCAFIGYVGVLVSQIWIAASPVYVPGANTNGVQNFFLKVLAIPIILTFYVCHKVWYRTRIVRVEEMDVETGWSNEPKPSPTPESTLTGRTTLNVRMRVRASAREKYDLVLASTPNAPVEVVVAASLLRPKRERLTVFGAVGRNKASGQEPSDNSNELHGLHVNELVGLVHPNSTQRPLEFKTILTLVAALAWLSVFGQRQLTSIDYDPLYDT</sequence>
<dbReference type="GO" id="GO:0015171">
    <property type="term" value="F:amino acid transmembrane transporter activity"/>
    <property type="evidence" value="ECO:0007669"/>
    <property type="project" value="TreeGrafter"/>
</dbReference>
<dbReference type="STRING" id="2594813.A0A395M597"/>
<keyword evidence="6 7" id="KW-0472">Membrane</keyword>
<keyword evidence="4" id="KW-0029">Amino-acid transport</keyword>
<dbReference type="Pfam" id="PF00324">
    <property type="entry name" value="AA_permease"/>
    <property type="match status" value="1"/>
</dbReference>
<feature type="transmembrane region" description="Helical" evidence="7">
    <location>
        <begin position="112"/>
        <end position="130"/>
    </location>
</feature>
<evidence type="ECO:0000256" key="3">
    <source>
        <dbReference type="ARBA" id="ARBA00022692"/>
    </source>
</evidence>
<dbReference type="PANTHER" id="PTHR43341:SF1">
    <property type="entry name" value="GENERAL AMINO-ACID PERMEASE GAP1"/>
    <property type="match status" value="1"/>
</dbReference>
<evidence type="ECO:0000313" key="10">
    <source>
        <dbReference type="Proteomes" id="UP000265631"/>
    </source>
</evidence>
<evidence type="ECO:0000256" key="2">
    <source>
        <dbReference type="ARBA" id="ARBA00022448"/>
    </source>
</evidence>
<dbReference type="Gene3D" id="1.20.1740.10">
    <property type="entry name" value="Amino acid/polyamine transporter I"/>
    <property type="match status" value="1"/>
</dbReference>
<reference evidence="9 10" key="1">
    <citation type="journal article" date="2018" name="PLoS Pathog.">
        <title>Evolution of structural diversity of trichothecenes, a family of toxins produced by plant pathogenic and entomopathogenic fungi.</title>
        <authorList>
            <person name="Proctor R.H."/>
            <person name="McCormick S.P."/>
            <person name="Kim H.S."/>
            <person name="Cardoza R.E."/>
            <person name="Stanley A.M."/>
            <person name="Lindo L."/>
            <person name="Kelly A."/>
            <person name="Brown D.W."/>
            <person name="Lee T."/>
            <person name="Vaughan M.M."/>
            <person name="Alexander N.J."/>
            <person name="Busman M."/>
            <person name="Gutierrez S."/>
        </authorList>
    </citation>
    <scope>NUCLEOTIDE SEQUENCE [LARGE SCALE GENOMIC DNA]</scope>
    <source>
        <strain evidence="9 10">NRRL 13405</strain>
    </source>
</reference>
<feature type="transmembrane region" description="Helical" evidence="7">
    <location>
        <begin position="225"/>
        <end position="244"/>
    </location>
</feature>
<name>A0A395M597_9HYPO</name>
<feature type="transmembrane region" description="Helical" evidence="7">
    <location>
        <begin position="438"/>
        <end position="459"/>
    </location>
</feature>
<gene>
    <name evidence="9" type="ORF">FIE12Z_12739</name>
</gene>
<evidence type="ECO:0000313" key="9">
    <source>
        <dbReference type="EMBL" id="RFN42714.1"/>
    </source>
</evidence>
<feature type="transmembrane region" description="Helical" evidence="7">
    <location>
        <begin position="351"/>
        <end position="377"/>
    </location>
</feature>
<feature type="transmembrane region" description="Helical" evidence="7">
    <location>
        <begin position="142"/>
        <end position="162"/>
    </location>
</feature>
<dbReference type="PANTHER" id="PTHR43341">
    <property type="entry name" value="AMINO ACID PERMEASE"/>
    <property type="match status" value="1"/>
</dbReference>
<comment type="caution">
    <text evidence="9">The sequence shown here is derived from an EMBL/GenBank/DDBJ whole genome shotgun (WGS) entry which is preliminary data.</text>
</comment>
<feature type="transmembrane region" description="Helical" evidence="7">
    <location>
        <begin position="326"/>
        <end position="345"/>
    </location>
</feature>
<keyword evidence="10" id="KW-1185">Reference proteome</keyword>
<accession>A0A395M597</accession>
<evidence type="ECO:0000259" key="8">
    <source>
        <dbReference type="Pfam" id="PF00324"/>
    </source>
</evidence>
<feature type="domain" description="Amino acid permease/ SLC12A" evidence="8">
    <location>
        <begin position="70"/>
        <end position="465"/>
    </location>
</feature>
<evidence type="ECO:0000256" key="6">
    <source>
        <dbReference type="ARBA" id="ARBA00023136"/>
    </source>
</evidence>
<dbReference type="FunFam" id="1.20.1740.10:FF:000001">
    <property type="entry name" value="Amino acid permease"/>
    <property type="match status" value="1"/>
</dbReference>
<proteinExistence type="predicted"/>
<keyword evidence="3 7" id="KW-0812">Transmembrane</keyword>
<evidence type="ECO:0000256" key="4">
    <source>
        <dbReference type="ARBA" id="ARBA00022970"/>
    </source>
</evidence>
<keyword evidence="2" id="KW-0813">Transport</keyword>
<organism evidence="9 10">
    <name type="scientific">Fusarium flagelliforme</name>
    <dbReference type="NCBI Taxonomy" id="2675880"/>
    <lineage>
        <taxon>Eukaryota</taxon>
        <taxon>Fungi</taxon>
        <taxon>Dikarya</taxon>
        <taxon>Ascomycota</taxon>
        <taxon>Pezizomycotina</taxon>
        <taxon>Sordariomycetes</taxon>
        <taxon>Hypocreomycetidae</taxon>
        <taxon>Hypocreales</taxon>
        <taxon>Nectriaceae</taxon>
        <taxon>Fusarium</taxon>
        <taxon>Fusarium incarnatum-equiseti species complex</taxon>
    </lineage>
</organism>